<organism evidence="3 4">
    <name type="scientific">Melanomma pulvis-pyrius CBS 109.77</name>
    <dbReference type="NCBI Taxonomy" id="1314802"/>
    <lineage>
        <taxon>Eukaryota</taxon>
        <taxon>Fungi</taxon>
        <taxon>Dikarya</taxon>
        <taxon>Ascomycota</taxon>
        <taxon>Pezizomycotina</taxon>
        <taxon>Dothideomycetes</taxon>
        <taxon>Pleosporomycetidae</taxon>
        <taxon>Pleosporales</taxon>
        <taxon>Melanommataceae</taxon>
        <taxon>Melanomma</taxon>
    </lineage>
</organism>
<feature type="compositionally biased region" description="Basic and acidic residues" evidence="1">
    <location>
        <begin position="1"/>
        <end position="10"/>
    </location>
</feature>
<dbReference type="EMBL" id="MU002093">
    <property type="protein sequence ID" value="KAF2790118.1"/>
    <property type="molecule type" value="Genomic_DNA"/>
</dbReference>
<dbReference type="InterPro" id="IPR057684">
    <property type="entry name" value="DUF7924"/>
</dbReference>
<name>A0A6A6X1N6_9PLEO</name>
<feature type="domain" description="DUF7924" evidence="2">
    <location>
        <begin position="235"/>
        <end position="408"/>
    </location>
</feature>
<evidence type="ECO:0000259" key="2">
    <source>
        <dbReference type="Pfam" id="PF25545"/>
    </source>
</evidence>
<keyword evidence="4" id="KW-1185">Reference proteome</keyword>
<dbReference type="Proteomes" id="UP000799757">
    <property type="component" value="Unassembled WGS sequence"/>
</dbReference>
<gene>
    <name evidence="3" type="ORF">K505DRAFT_420051</name>
</gene>
<dbReference type="OrthoDB" id="5372703at2759"/>
<evidence type="ECO:0000313" key="3">
    <source>
        <dbReference type="EMBL" id="KAF2790118.1"/>
    </source>
</evidence>
<feature type="region of interest" description="Disordered" evidence="1">
    <location>
        <begin position="1"/>
        <end position="36"/>
    </location>
</feature>
<reference evidence="3" key="1">
    <citation type="journal article" date="2020" name="Stud. Mycol.">
        <title>101 Dothideomycetes genomes: a test case for predicting lifestyles and emergence of pathogens.</title>
        <authorList>
            <person name="Haridas S."/>
            <person name="Albert R."/>
            <person name="Binder M."/>
            <person name="Bloem J."/>
            <person name="Labutti K."/>
            <person name="Salamov A."/>
            <person name="Andreopoulos B."/>
            <person name="Baker S."/>
            <person name="Barry K."/>
            <person name="Bills G."/>
            <person name="Bluhm B."/>
            <person name="Cannon C."/>
            <person name="Castanera R."/>
            <person name="Culley D."/>
            <person name="Daum C."/>
            <person name="Ezra D."/>
            <person name="Gonzalez J."/>
            <person name="Henrissat B."/>
            <person name="Kuo A."/>
            <person name="Liang C."/>
            <person name="Lipzen A."/>
            <person name="Lutzoni F."/>
            <person name="Magnuson J."/>
            <person name="Mondo S."/>
            <person name="Nolan M."/>
            <person name="Ohm R."/>
            <person name="Pangilinan J."/>
            <person name="Park H.-J."/>
            <person name="Ramirez L."/>
            <person name="Alfaro M."/>
            <person name="Sun H."/>
            <person name="Tritt A."/>
            <person name="Yoshinaga Y."/>
            <person name="Zwiers L.-H."/>
            <person name="Turgeon B."/>
            <person name="Goodwin S."/>
            <person name="Spatafora J."/>
            <person name="Crous P."/>
            <person name="Grigoriev I."/>
        </authorList>
    </citation>
    <scope>NUCLEOTIDE SEQUENCE</scope>
    <source>
        <strain evidence="3">CBS 109.77</strain>
    </source>
</reference>
<dbReference type="AlphaFoldDB" id="A0A6A6X1N6"/>
<evidence type="ECO:0000313" key="4">
    <source>
        <dbReference type="Proteomes" id="UP000799757"/>
    </source>
</evidence>
<sequence>MEIERRESQSADRVSAPSTSLGPTQEPMHTLTLPSPSAKRAKFIQNWIDACEDSAFDDANINSPPTPPACTTERRHAHAHQWRRTLAPVQKSMDAQYRSTNMAYARVFVNHHPDPPAHIDAQVRCILGIPSWDERVGGTLPDELRDLAQNYCKSCRGFAEDQAGESDWRTELLLNVIRPIARVECWAASLKHSGAEKPWNSSLKPSRPRSDFPQVLPDTLPLSSAATTLLGMTSTASDTSLDDPNGLFTPKPDVTIGLANGAFGVQHQDLLVHLQHAVTSPAMTDPHQAQIGLHFPFLVAEVKDNLVNGNLSAAQNQAAVDGACMLNILYTIETEGSGPSPTIDIADAEADANVKETENDAGSPHICFSVTTEGPQHELWVHFCDDSGAYHMTFLRSWQTTTLREADEFVHALIRIVEWGVCCFKDSVAQSLHRIGDRYSIV</sequence>
<evidence type="ECO:0000256" key="1">
    <source>
        <dbReference type="SAM" id="MobiDB-lite"/>
    </source>
</evidence>
<protein>
    <recommendedName>
        <fullName evidence="2">DUF7924 domain-containing protein</fullName>
    </recommendedName>
</protein>
<proteinExistence type="predicted"/>
<accession>A0A6A6X1N6</accession>
<dbReference type="Pfam" id="PF25545">
    <property type="entry name" value="DUF7924"/>
    <property type="match status" value="1"/>
</dbReference>